<keyword evidence="3" id="KW-0472">Membrane</keyword>
<dbReference type="Proteomes" id="UP001159364">
    <property type="component" value="Linkage Group LG09"/>
</dbReference>
<dbReference type="InterPro" id="IPR036770">
    <property type="entry name" value="Ankyrin_rpt-contain_sf"/>
</dbReference>
<dbReference type="InterPro" id="IPR026961">
    <property type="entry name" value="PGG_dom"/>
</dbReference>
<keyword evidence="3" id="KW-0812">Transmembrane</keyword>
<feature type="transmembrane region" description="Helical" evidence="3">
    <location>
        <begin position="559"/>
        <end position="584"/>
    </location>
</feature>
<name>A0AAV8SV22_9ROSI</name>
<dbReference type="EMBL" id="JAIWQS010000009">
    <property type="protein sequence ID" value="KAJ8756147.1"/>
    <property type="molecule type" value="Genomic_DNA"/>
</dbReference>
<reference evidence="5 6" key="1">
    <citation type="submission" date="2021-09" db="EMBL/GenBank/DDBJ databases">
        <title>Genomic insights and catalytic innovation underlie evolution of tropane alkaloids biosynthesis.</title>
        <authorList>
            <person name="Wang Y.-J."/>
            <person name="Tian T."/>
            <person name="Huang J.-P."/>
            <person name="Huang S.-X."/>
        </authorList>
    </citation>
    <scope>NUCLEOTIDE SEQUENCE [LARGE SCALE GENOMIC DNA]</scope>
    <source>
        <strain evidence="5">KIB-2018</strain>
        <tissue evidence="5">Leaf</tissue>
    </source>
</reference>
<organism evidence="5 6">
    <name type="scientific">Erythroxylum novogranatense</name>
    <dbReference type="NCBI Taxonomy" id="1862640"/>
    <lineage>
        <taxon>Eukaryota</taxon>
        <taxon>Viridiplantae</taxon>
        <taxon>Streptophyta</taxon>
        <taxon>Embryophyta</taxon>
        <taxon>Tracheophyta</taxon>
        <taxon>Spermatophyta</taxon>
        <taxon>Magnoliopsida</taxon>
        <taxon>eudicotyledons</taxon>
        <taxon>Gunneridae</taxon>
        <taxon>Pentapetalae</taxon>
        <taxon>rosids</taxon>
        <taxon>fabids</taxon>
        <taxon>Malpighiales</taxon>
        <taxon>Erythroxylaceae</taxon>
        <taxon>Erythroxylum</taxon>
    </lineage>
</organism>
<dbReference type="SUPFAM" id="SSF48403">
    <property type="entry name" value="Ankyrin repeat"/>
    <property type="match status" value="1"/>
</dbReference>
<feature type="transmembrane region" description="Helical" evidence="3">
    <location>
        <begin position="605"/>
        <end position="627"/>
    </location>
</feature>
<proteinExistence type="predicted"/>
<keyword evidence="3" id="KW-1133">Transmembrane helix</keyword>
<feature type="compositionally biased region" description="Basic and acidic residues" evidence="2">
    <location>
        <begin position="44"/>
        <end position="53"/>
    </location>
</feature>
<evidence type="ECO:0000256" key="3">
    <source>
        <dbReference type="SAM" id="Phobius"/>
    </source>
</evidence>
<feature type="domain" description="PGG" evidence="4">
    <location>
        <begin position="514"/>
        <end position="626"/>
    </location>
</feature>
<feature type="compositionally biased region" description="Basic and acidic residues" evidence="2">
    <location>
        <begin position="490"/>
        <end position="499"/>
    </location>
</feature>
<dbReference type="PROSITE" id="PS50297">
    <property type="entry name" value="ANK_REP_REGION"/>
    <property type="match status" value="1"/>
</dbReference>
<evidence type="ECO:0000256" key="2">
    <source>
        <dbReference type="SAM" id="MobiDB-lite"/>
    </source>
</evidence>
<dbReference type="AlphaFoldDB" id="A0AAV8SV22"/>
<dbReference type="SMART" id="SM00248">
    <property type="entry name" value="ANK"/>
    <property type="match status" value="5"/>
</dbReference>
<dbReference type="PROSITE" id="PS50088">
    <property type="entry name" value="ANK_REPEAT"/>
    <property type="match status" value="1"/>
</dbReference>
<feature type="compositionally biased region" description="Basic and acidic residues" evidence="2">
    <location>
        <begin position="461"/>
        <end position="470"/>
    </location>
</feature>
<evidence type="ECO:0000313" key="5">
    <source>
        <dbReference type="EMBL" id="KAJ8756147.1"/>
    </source>
</evidence>
<dbReference type="InterPro" id="IPR002110">
    <property type="entry name" value="Ankyrin_rpt"/>
</dbReference>
<keyword evidence="1" id="KW-0040">ANK repeat</keyword>
<feature type="transmembrane region" description="Helical" evidence="3">
    <location>
        <begin position="633"/>
        <end position="652"/>
    </location>
</feature>
<dbReference type="Pfam" id="PF13962">
    <property type="entry name" value="PGG"/>
    <property type="match status" value="1"/>
</dbReference>
<comment type="caution">
    <text evidence="5">The sequence shown here is derived from an EMBL/GenBank/DDBJ whole genome shotgun (WGS) entry which is preliminary data.</text>
</comment>
<protein>
    <recommendedName>
        <fullName evidence="4">PGG domain-containing protein</fullName>
    </recommendedName>
</protein>
<evidence type="ECO:0000256" key="1">
    <source>
        <dbReference type="PROSITE-ProRule" id="PRU00023"/>
    </source>
</evidence>
<dbReference type="Gene3D" id="1.25.40.20">
    <property type="entry name" value="Ankyrin repeat-containing domain"/>
    <property type="match status" value="2"/>
</dbReference>
<dbReference type="Pfam" id="PF12796">
    <property type="entry name" value="Ank_2"/>
    <property type="match status" value="1"/>
</dbReference>
<evidence type="ECO:0000313" key="6">
    <source>
        <dbReference type="Proteomes" id="UP001159364"/>
    </source>
</evidence>
<feature type="compositionally biased region" description="Polar residues" evidence="2">
    <location>
        <begin position="19"/>
        <end position="28"/>
    </location>
</feature>
<keyword evidence="6" id="KW-1185">Reference proteome</keyword>
<feature type="repeat" description="ANK" evidence="1">
    <location>
        <begin position="133"/>
        <end position="165"/>
    </location>
</feature>
<feature type="region of interest" description="Disordered" evidence="2">
    <location>
        <begin position="455"/>
        <end position="499"/>
    </location>
</feature>
<accession>A0AAV8SV22</accession>
<feature type="region of interest" description="Disordered" evidence="2">
    <location>
        <begin position="1"/>
        <end position="53"/>
    </location>
</feature>
<sequence>MKKNGSSRKAEGSLEEELLQSTPTVDDYTSTDHRRGGRKASKTHGKESTKTEKELLETKKHLYYLPLYKAAIKGDWRTACSFFEEDRNALTAHVTEKPMTALHVAIGTGLSLDFVQKLVGLMSGESLHVKDKFGNTPLHSAAAVGNLEAARVLVQSNSRLPQITNNFRDTPLHTAAKFAHKDTIWYLISVTSQEDPSPFTGQRGAKLLNLLLIADFYDIALYLLNRFPELAIEKDSNNDTALVILARKPHAFPSGSKLGCFQRLLYHCICLNENSVTQSPELLEGQQNVNLSKSRMFGYFQHVYDMKLMHMQTHEIVKILCDKAVNSSKLDAEDMLGTPMHMAATMGIHELVEDIIKAYPFSVWFRNGEEKRNVFHQAVLNRKENVFNLLYHMSLQKHYITETKDAYGNNILHLAGFLGPIDQISGPALQMQLELQWFEEVEKLVKPSFKQELNIKKKRGKQGEKSKKGSGEVPPENQSKPLLGDGGEDENYKGKTPKEVFSENHKNLVEKGEQWMKDTASSCTVVATLVVGAVFSGASSPPGGSDSSGIPVFINHPAFMIYALSDSLALFASATSVLMFLGILTNRYAEKDFLRALPMRLCIGLISLFFSILFMLAAFGSSLYLVLVHRVKWVVAPIVLLACIPITLFGLLQFPLLVKVAWSTFGPSRFGPRGKEIIC</sequence>
<evidence type="ECO:0000259" key="4">
    <source>
        <dbReference type="Pfam" id="PF13962"/>
    </source>
</evidence>
<dbReference type="GO" id="GO:0016020">
    <property type="term" value="C:membrane"/>
    <property type="evidence" value="ECO:0007669"/>
    <property type="project" value="TreeGrafter"/>
</dbReference>
<gene>
    <name evidence="5" type="ORF">K2173_024694</name>
</gene>
<dbReference type="PANTHER" id="PTHR24177">
    <property type="entry name" value="CASKIN"/>
    <property type="match status" value="1"/>
</dbReference>
<dbReference type="PANTHER" id="PTHR24177:SF365">
    <property type="entry name" value="ANKYRIN REPEAT-CONTAINING PROTEIN NPR4-LIKE ISOFORM X1"/>
    <property type="match status" value="1"/>
</dbReference>